<evidence type="ECO:0000256" key="7">
    <source>
        <dbReference type="RuleBase" id="RU361187"/>
    </source>
</evidence>
<sequence length="360" mass="40497">MKARIFALTMIITVSAFANCGKTEVVSEDKVKTTFANPVWDGADPWMTQQGDDYVYCYSANNSIMLSRSKYLTRKGELKRIWQAPANSWNSHSVWAPEIHFVDGHWYVYYAAGSTPGSPFINQRTGVLRSKTSDAFSDYEDMGMLYTGDNPDDPESNVWAIDMTILEHNGKLFAIWSGWKEQRDTDATPQHLYIQEMENPYTLKGTRVLLSSPEESWETGGPLNLNEGAQILKNGDQVFVVYSCRESWLKEYRQGMLQLNDPDGDLLDPANWTKKGPVFEGTAQVHGVGHVSFVKSPDGTEDWIVYHSKKTTEPGWDRNVRMQPFTWNADGTPNFGTPVPAGKEIDRPSGEAEIEAAEAQ</sequence>
<dbReference type="GO" id="GO:0004553">
    <property type="term" value="F:hydrolase activity, hydrolyzing O-glycosyl compounds"/>
    <property type="evidence" value="ECO:0007669"/>
    <property type="project" value="InterPro"/>
</dbReference>
<dbReference type="Pfam" id="PF04616">
    <property type="entry name" value="Glyco_hydro_43"/>
    <property type="match status" value="1"/>
</dbReference>
<dbReference type="GO" id="GO:0005975">
    <property type="term" value="P:carbohydrate metabolic process"/>
    <property type="evidence" value="ECO:0007669"/>
    <property type="project" value="InterPro"/>
</dbReference>
<organism evidence="10 11">
    <name type="scientific">Sunxiuqinia dokdonensis</name>
    <dbReference type="NCBI Taxonomy" id="1409788"/>
    <lineage>
        <taxon>Bacteria</taxon>
        <taxon>Pseudomonadati</taxon>
        <taxon>Bacteroidota</taxon>
        <taxon>Bacteroidia</taxon>
        <taxon>Marinilabiliales</taxon>
        <taxon>Prolixibacteraceae</taxon>
        <taxon>Sunxiuqinia</taxon>
    </lineage>
</organism>
<dbReference type="InterPro" id="IPR006710">
    <property type="entry name" value="Glyco_hydro_43"/>
</dbReference>
<feature type="chain" id="PRO_5005591427" evidence="9">
    <location>
        <begin position="19"/>
        <end position="360"/>
    </location>
</feature>
<dbReference type="PATRIC" id="fig|1409788.3.peg.1770"/>
<keyword evidence="11" id="KW-1185">Reference proteome</keyword>
<dbReference type="InterPro" id="IPR023296">
    <property type="entry name" value="Glyco_hydro_beta-prop_sf"/>
</dbReference>
<gene>
    <name evidence="10" type="ORF">NC99_17090</name>
</gene>
<protein>
    <submittedName>
        <fullName evidence="10">Alpha-L-arabinofuranosidase II</fullName>
    </submittedName>
</protein>
<dbReference type="EMBL" id="LGIA01000124">
    <property type="protein sequence ID" value="KOH45494.1"/>
    <property type="molecule type" value="Genomic_DNA"/>
</dbReference>
<dbReference type="CDD" id="cd18820">
    <property type="entry name" value="GH43_LbAraf43-like"/>
    <property type="match status" value="1"/>
</dbReference>
<accession>A0A0L8VAM2</accession>
<dbReference type="Proteomes" id="UP000036958">
    <property type="component" value="Unassembled WGS sequence"/>
</dbReference>
<evidence type="ECO:0000256" key="3">
    <source>
        <dbReference type="ARBA" id="ARBA00022801"/>
    </source>
</evidence>
<proteinExistence type="inferred from homology"/>
<feature type="signal peptide" evidence="9">
    <location>
        <begin position="1"/>
        <end position="18"/>
    </location>
</feature>
<dbReference type="AlphaFoldDB" id="A0A0L8VAM2"/>
<evidence type="ECO:0000256" key="4">
    <source>
        <dbReference type="ARBA" id="ARBA00023295"/>
    </source>
</evidence>
<evidence type="ECO:0000313" key="11">
    <source>
        <dbReference type="Proteomes" id="UP000036958"/>
    </source>
</evidence>
<evidence type="ECO:0000256" key="9">
    <source>
        <dbReference type="SAM" id="SignalP"/>
    </source>
</evidence>
<evidence type="ECO:0000256" key="6">
    <source>
        <dbReference type="PIRSR" id="PIRSR606710-2"/>
    </source>
</evidence>
<dbReference type="SUPFAM" id="SSF75005">
    <property type="entry name" value="Arabinanase/levansucrase/invertase"/>
    <property type="match status" value="1"/>
</dbReference>
<comment type="similarity">
    <text evidence="1 7">Belongs to the glycosyl hydrolase 43 family.</text>
</comment>
<comment type="caution">
    <text evidence="10">The sequence shown here is derived from an EMBL/GenBank/DDBJ whole genome shotgun (WGS) entry which is preliminary data.</text>
</comment>
<feature type="active site" description="Proton acceptor" evidence="5">
    <location>
        <position position="44"/>
    </location>
</feature>
<evidence type="ECO:0000256" key="5">
    <source>
        <dbReference type="PIRSR" id="PIRSR606710-1"/>
    </source>
</evidence>
<feature type="active site" description="Proton donor" evidence="5">
    <location>
        <position position="227"/>
    </location>
</feature>
<name>A0A0L8VAM2_9BACT</name>
<evidence type="ECO:0000256" key="2">
    <source>
        <dbReference type="ARBA" id="ARBA00022729"/>
    </source>
</evidence>
<reference evidence="11" key="1">
    <citation type="submission" date="2015-07" db="EMBL/GenBank/DDBJ databases">
        <title>Genome sequencing of Sunxiuqinia dokdonensis strain SK.</title>
        <authorList>
            <person name="Ahn S."/>
            <person name="Kim B.-C."/>
        </authorList>
    </citation>
    <scope>NUCLEOTIDE SEQUENCE [LARGE SCALE GENOMIC DNA]</scope>
    <source>
        <strain evidence="11">SK</strain>
    </source>
</reference>
<keyword evidence="3 7" id="KW-0378">Hydrolase</keyword>
<dbReference type="Gene3D" id="2.115.10.20">
    <property type="entry name" value="Glycosyl hydrolase domain, family 43"/>
    <property type="match status" value="1"/>
</dbReference>
<dbReference type="RefSeq" id="WP_204374938.1">
    <property type="nucleotide sequence ID" value="NZ_LGIA01000124.1"/>
</dbReference>
<dbReference type="STRING" id="1409788.NC99_17090"/>
<dbReference type="PANTHER" id="PTHR43817">
    <property type="entry name" value="GLYCOSYL HYDROLASE"/>
    <property type="match status" value="1"/>
</dbReference>
<keyword evidence="4 7" id="KW-0326">Glycosidase</keyword>
<feature type="region of interest" description="Disordered" evidence="8">
    <location>
        <begin position="329"/>
        <end position="360"/>
    </location>
</feature>
<evidence type="ECO:0000256" key="8">
    <source>
        <dbReference type="SAM" id="MobiDB-lite"/>
    </source>
</evidence>
<feature type="site" description="Important for catalytic activity, responsible for pKa modulation of the active site Glu and correct orientation of both the proton donor and substrate" evidence="6">
    <location>
        <position position="162"/>
    </location>
</feature>
<evidence type="ECO:0000313" key="10">
    <source>
        <dbReference type="EMBL" id="KOH45494.1"/>
    </source>
</evidence>
<evidence type="ECO:0000256" key="1">
    <source>
        <dbReference type="ARBA" id="ARBA00009865"/>
    </source>
</evidence>
<dbReference type="PANTHER" id="PTHR43817:SF1">
    <property type="entry name" value="HYDROLASE, FAMILY 43, PUTATIVE (AFU_ORTHOLOGUE AFUA_3G01660)-RELATED"/>
    <property type="match status" value="1"/>
</dbReference>
<keyword evidence="2 9" id="KW-0732">Signal</keyword>